<dbReference type="InterPro" id="IPR040576">
    <property type="entry name" value="DLP_helical"/>
</dbReference>
<dbReference type="InterPro" id="IPR027417">
    <property type="entry name" value="P-loop_NTPase"/>
</dbReference>
<gene>
    <name evidence="4" type="ORF">NNL38_18265</name>
</gene>
<sequence length="532" mass="59107">MFEHFHTVRTVFNACQSQLTAYVEPEKVTALGAEIEERAANCQPIVMVYGVYNAGKSTLLNALIGREEAEVGDIPKTDRVDAYQVGDVQILDTPGIDAPIEHEAVSREQLKKSDAVIFVLSSDGVLEEQQTYEEIGKILASGKPLLVVINNKSGYQDSDPDYVALKEKFRTNLYQHFAENEPLLARLNNTPDFLVNADLALKGKLTGKTKLVKFSQIEALEKAVARLFKETDSARVASTLAYQLSELLEEAIGKAQGQAAQHELQQLEALITSFADARSTVFDKVKARSEKAKPGFKTELVSLFEDGRSDAVEPVLTAWQNDLGDYFDYQLQRAAKKLDAEAAEVAKIFRNSPSYAESFHDDDNAQAENGSGFTELLKGLAIKGGRAGVSDELMKEGIIYALKQGKSLAPEIFKGIGKKTMEKMASKVVPFIGPAIDVLVAIYDYLKAREQEQEEMRQAQQRSERIRLHVTTMVEELYDDFYERTCDTLEDTFEPMTLSLENSLRELSAQVGGVESDLRTLKRALVQLKQPV</sequence>
<keyword evidence="5" id="KW-1185">Reference proteome</keyword>
<keyword evidence="1" id="KW-0175">Coiled coil</keyword>
<dbReference type="InterPro" id="IPR006073">
    <property type="entry name" value="GTP-bd"/>
</dbReference>
<dbReference type="PANTHER" id="PTHR42714:SF2">
    <property type="entry name" value="TRNA MODIFICATION GTPASE GTPBP3, MITOCHONDRIAL"/>
    <property type="match status" value="1"/>
</dbReference>
<feature type="domain" description="G" evidence="2">
    <location>
        <begin position="46"/>
        <end position="150"/>
    </location>
</feature>
<reference evidence="4" key="1">
    <citation type="submission" date="2022-07" db="EMBL/GenBank/DDBJ databases">
        <title>Genome sequencing of Photobacterium atrarenae GJH2-4.</title>
        <authorList>
            <person name="Park S.-J."/>
        </authorList>
    </citation>
    <scope>NUCLEOTIDE SEQUENCE</scope>
    <source>
        <strain evidence="4">GJH2-4</strain>
    </source>
</reference>
<dbReference type="EMBL" id="CP101509">
    <property type="protein sequence ID" value="UTV30517.1"/>
    <property type="molecule type" value="Genomic_DNA"/>
</dbReference>
<dbReference type="Pfam" id="PF01926">
    <property type="entry name" value="MMR_HSR1"/>
    <property type="match status" value="1"/>
</dbReference>
<evidence type="ECO:0000256" key="1">
    <source>
        <dbReference type="SAM" id="Coils"/>
    </source>
</evidence>
<feature type="coiled-coil region" evidence="1">
    <location>
        <begin position="442"/>
        <end position="469"/>
    </location>
</feature>
<dbReference type="PANTHER" id="PTHR42714">
    <property type="entry name" value="TRNA MODIFICATION GTPASE GTPBP3"/>
    <property type="match status" value="1"/>
</dbReference>
<evidence type="ECO:0000313" key="5">
    <source>
        <dbReference type="Proteomes" id="UP001057998"/>
    </source>
</evidence>
<dbReference type="Pfam" id="PF18709">
    <property type="entry name" value="DLP_helical"/>
    <property type="match status" value="1"/>
</dbReference>
<name>A0ABY5GMG8_9GAMM</name>
<dbReference type="Gene3D" id="3.40.50.300">
    <property type="entry name" value="P-loop containing nucleotide triphosphate hydrolases"/>
    <property type="match status" value="1"/>
</dbReference>
<evidence type="ECO:0000313" key="4">
    <source>
        <dbReference type="EMBL" id="UTV30517.1"/>
    </source>
</evidence>
<feature type="domain" description="Dynamin-like helical" evidence="3">
    <location>
        <begin position="213"/>
        <end position="511"/>
    </location>
</feature>
<protein>
    <submittedName>
        <fullName evidence="4">50S ribosome-binding GTPase</fullName>
    </submittedName>
</protein>
<accession>A0ABY5GMG8</accession>
<evidence type="ECO:0000259" key="2">
    <source>
        <dbReference type="Pfam" id="PF01926"/>
    </source>
</evidence>
<dbReference type="SUPFAM" id="SSF52540">
    <property type="entry name" value="P-loop containing nucleoside triphosphate hydrolases"/>
    <property type="match status" value="1"/>
</dbReference>
<proteinExistence type="predicted"/>
<evidence type="ECO:0000259" key="3">
    <source>
        <dbReference type="Pfam" id="PF18709"/>
    </source>
</evidence>
<organism evidence="4 5">
    <name type="scientific">Photobacterium atrarenae</name>
    <dbReference type="NCBI Taxonomy" id="865757"/>
    <lineage>
        <taxon>Bacteria</taxon>
        <taxon>Pseudomonadati</taxon>
        <taxon>Pseudomonadota</taxon>
        <taxon>Gammaproteobacteria</taxon>
        <taxon>Vibrionales</taxon>
        <taxon>Vibrionaceae</taxon>
        <taxon>Photobacterium</taxon>
    </lineage>
</organism>
<dbReference type="Proteomes" id="UP001057998">
    <property type="component" value="Chromosome 2"/>
</dbReference>
<dbReference type="RefSeq" id="WP_255391876.1">
    <property type="nucleotide sequence ID" value="NZ_CP101509.1"/>
</dbReference>